<sequence>MSEVKLLQNQPHHCLSEKSTNGYVAGTIQNCSVQEKFLDKIIAPGLSRLSTALSEGCLVTQDSMKKAEHVKTQPQVIDSFSVPSYSQDTKSHRMLSLPTLNCYALSDSLYSGSDKSNKSFVQAKSSCTVFSTTNQSRVSEKSPEICISDGNLLNKNGTFGLFVPIKPKPSLPIISCPTIRKPDKDLLENLTSCHLQNASAIHLPFANVNEVDFKQDETSLGKVHAQDLLQDTYSKKDNSCPALEQKVISKLKSNSSDSIRHEIQENNESIKESKKQNYTFTFSDDLQFLKSEFKDTKNILEVLTESLICDDKELLNESLNKIEMQSDKHQYDNSFRYVVRERALENDEILIVNKEMECNKESSCEMAVSERKKDVLFQDESQKDCLVNNEEGINKVFHLNQNDENENLAVAEKHQNTDDLSPLNVPSENDDYTSIPFSENYNSLPAECHRLNISMEIPQVNEYIPNHKNVDFDSLINYSKVFGDKVFCKISLDEIAEKAIDFWSVKDFNKRCSQQTSKYKLTETCAESENLIDFSSFDMFFSCNLPKTNIESIAENKDKSKQQRENNTLKQQDMKANLNTVEITCENKFPKNLYSLPTSSQDLERKSFIEMKKRSVDETATEHTEMNDASIEKFSLNNNNFETSQVIMTDLTNPGSTRDVLTKTESASQIENMAKKLCSSITDDMFRTSSNQVFTEIMDLSYEPSFVDISEIMQVDFKKGDNTCSDVYSNSDKEKESIDQPSIFCGTNILPLQNFELQPDERGLKSVGLLSDNELYHHVDFLSNNKTQLKCDSICKNKVKNFDMNLVQNQLDEELLESTKISHENQHLNRNLENEMEKMTFLKGLGLKSLSCCDTRVNPYERYASCLDVLKDKVISAYLKNPLIPSDRVTSFYCYLCKTGHLQAGKMTFVSEVYRNLRSTSKQVLPNTISSKKDLLPKEMKAPVPPCSAISTSQLEETSLFSYVPGQNNENQDIVAESLNSNSCNGPLNTNTVTSEFDISVCNTSQSASHSNILLTSNLSTVFHPVYTKSNLCTTVQGTSSTLRQSCCENSKPPQSLLPALKPKTTESSETLPLTSHQVSHKRVSFSPTQSATYTQSVSRPVTLVTSDALPIGMNLSEISPSSAYFSTQHSSVITTVASRSLECVSNLEQRSQENYSVILVPFSKPANLMSGGKIQIAVQSHRSPNTQNKGTLNQENSMNHASPVRKGKLEKREISENVSTSIILPHSSNKTEKELEESNNHISNNRVLPQSAKRRKKALECEECGKLYSETSSYAFQKHVRRHKLGKQSKSSSFSNATRFASYPNKNEERMKLRVRTFKCQTCGKAYTDNNILKWHIQTVHNAEVETEEETNRLKLHS</sequence>
<accession>A0ABM1S1F5</accession>
<name>A0ABM1S1F5_LIMPO</name>
<dbReference type="InterPro" id="IPR036236">
    <property type="entry name" value="Znf_C2H2_sf"/>
</dbReference>
<protein>
    <submittedName>
        <fullName evidence="5 6">Uncharacterized protein LOC106478196 isoform X1</fullName>
    </submittedName>
</protein>
<evidence type="ECO:0000313" key="6">
    <source>
        <dbReference type="RefSeq" id="XP_022237460.1"/>
    </source>
</evidence>
<proteinExistence type="predicted"/>
<evidence type="ECO:0000313" key="5">
    <source>
        <dbReference type="RefSeq" id="XP_013794176.2"/>
    </source>
</evidence>
<dbReference type="SMART" id="SM00355">
    <property type="entry name" value="ZnF_C2H2"/>
    <property type="match status" value="2"/>
</dbReference>
<dbReference type="GeneID" id="106478196"/>
<evidence type="ECO:0000313" key="4">
    <source>
        <dbReference type="Proteomes" id="UP000694941"/>
    </source>
</evidence>
<dbReference type="Gene3D" id="3.30.160.60">
    <property type="entry name" value="Classic Zinc Finger"/>
    <property type="match status" value="1"/>
</dbReference>
<keyword evidence="1" id="KW-0862">Zinc</keyword>
<feature type="domain" description="C2H2-type" evidence="3">
    <location>
        <begin position="1319"/>
        <end position="1347"/>
    </location>
</feature>
<dbReference type="PROSITE" id="PS00028">
    <property type="entry name" value="ZINC_FINGER_C2H2_1"/>
    <property type="match status" value="1"/>
</dbReference>
<evidence type="ECO:0000256" key="1">
    <source>
        <dbReference type="PROSITE-ProRule" id="PRU00042"/>
    </source>
</evidence>
<dbReference type="RefSeq" id="XP_022237460.1">
    <property type="nucleotide sequence ID" value="XM_022381752.1"/>
</dbReference>
<dbReference type="PROSITE" id="PS50157">
    <property type="entry name" value="ZINC_FINGER_C2H2_2"/>
    <property type="match status" value="1"/>
</dbReference>
<feature type="compositionally biased region" description="Polar residues" evidence="2">
    <location>
        <begin position="1183"/>
        <end position="1201"/>
    </location>
</feature>
<organism evidence="4 6">
    <name type="scientific">Limulus polyphemus</name>
    <name type="common">Atlantic horseshoe crab</name>
    <dbReference type="NCBI Taxonomy" id="6850"/>
    <lineage>
        <taxon>Eukaryota</taxon>
        <taxon>Metazoa</taxon>
        <taxon>Ecdysozoa</taxon>
        <taxon>Arthropoda</taxon>
        <taxon>Chelicerata</taxon>
        <taxon>Merostomata</taxon>
        <taxon>Xiphosura</taxon>
        <taxon>Limulidae</taxon>
        <taxon>Limulus</taxon>
    </lineage>
</organism>
<gene>
    <name evidence="5 6" type="primary">LOC106478196</name>
</gene>
<dbReference type="Proteomes" id="UP000694941">
    <property type="component" value="Unplaced"/>
</dbReference>
<reference evidence="5 6" key="1">
    <citation type="submission" date="2025-05" db="UniProtKB">
        <authorList>
            <consortium name="RefSeq"/>
        </authorList>
    </citation>
    <scope>IDENTIFICATION</scope>
    <source>
        <tissue evidence="5 6">Muscle</tissue>
    </source>
</reference>
<evidence type="ECO:0000256" key="2">
    <source>
        <dbReference type="SAM" id="MobiDB-lite"/>
    </source>
</evidence>
<evidence type="ECO:0000259" key="3">
    <source>
        <dbReference type="PROSITE" id="PS50157"/>
    </source>
</evidence>
<keyword evidence="1" id="KW-0863">Zinc-finger</keyword>
<dbReference type="InterPro" id="IPR013087">
    <property type="entry name" value="Znf_C2H2_type"/>
</dbReference>
<dbReference type="SUPFAM" id="SSF57667">
    <property type="entry name" value="beta-beta-alpha zinc fingers"/>
    <property type="match status" value="1"/>
</dbReference>
<dbReference type="RefSeq" id="XP_013794176.2">
    <property type="nucleotide sequence ID" value="XM_013938722.2"/>
</dbReference>
<keyword evidence="4" id="KW-1185">Reference proteome</keyword>
<feature type="region of interest" description="Disordered" evidence="2">
    <location>
        <begin position="1183"/>
        <end position="1210"/>
    </location>
</feature>
<keyword evidence="1" id="KW-0479">Metal-binding</keyword>